<feature type="compositionally biased region" description="Low complexity" evidence="1">
    <location>
        <begin position="15"/>
        <end position="26"/>
    </location>
</feature>
<proteinExistence type="predicted"/>
<evidence type="ECO:0000313" key="2">
    <source>
        <dbReference type="EMBL" id="KAK0390904.1"/>
    </source>
</evidence>
<sequence>MIGKRRQKNRTEGGSDQPSSQSSAQPITTLKTTSSIAKDAMLGHKMRVLLHDFLNVSKDPSAERRINQTTDEHYISLPYFDAAEADIVKTAIVDIAISQHFMNAGMLGVDDDNVTDSPDALSGHVLGKPFAEAVREMLKGFIDKRRASQDTRPCGPHHLAPLYASIFGVDLEELKDEKFLRRLRRYGL</sequence>
<name>A0AA39LBG9_SARSR</name>
<organism evidence="2 3">
    <name type="scientific">Sarocladium strictum</name>
    <name type="common">Black bundle disease fungus</name>
    <name type="synonym">Acremonium strictum</name>
    <dbReference type="NCBI Taxonomy" id="5046"/>
    <lineage>
        <taxon>Eukaryota</taxon>
        <taxon>Fungi</taxon>
        <taxon>Dikarya</taxon>
        <taxon>Ascomycota</taxon>
        <taxon>Pezizomycotina</taxon>
        <taxon>Sordariomycetes</taxon>
        <taxon>Hypocreomycetidae</taxon>
        <taxon>Hypocreales</taxon>
        <taxon>Sarocladiaceae</taxon>
        <taxon>Sarocladium</taxon>
    </lineage>
</organism>
<feature type="region of interest" description="Disordered" evidence="1">
    <location>
        <begin position="1"/>
        <end position="29"/>
    </location>
</feature>
<reference evidence="2" key="1">
    <citation type="submission" date="2022-10" db="EMBL/GenBank/DDBJ databases">
        <title>Determination and structural analysis of whole genome sequence of Sarocladium strictum F4-1.</title>
        <authorList>
            <person name="Hu L."/>
            <person name="Jiang Y."/>
        </authorList>
    </citation>
    <scope>NUCLEOTIDE SEQUENCE</scope>
    <source>
        <strain evidence="2">F4-1</strain>
    </source>
</reference>
<protein>
    <submittedName>
        <fullName evidence="2">Uncharacterized protein</fullName>
    </submittedName>
</protein>
<gene>
    <name evidence="2" type="ORF">NLU13_0407</name>
</gene>
<accession>A0AA39LBG9</accession>
<dbReference type="AlphaFoldDB" id="A0AA39LBG9"/>
<dbReference type="Proteomes" id="UP001175261">
    <property type="component" value="Unassembled WGS sequence"/>
</dbReference>
<comment type="caution">
    <text evidence="2">The sequence shown here is derived from an EMBL/GenBank/DDBJ whole genome shotgun (WGS) entry which is preliminary data.</text>
</comment>
<evidence type="ECO:0000313" key="3">
    <source>
        <dbReference type="Proteomes" id="UP001175261"/>
    </source>
</evidence>
<dbReference type="EMBL" id="JAPDFR010000001">
    <property type="protein sequence ID" value="KAK0390904.1"/>
    <property type="molecule type" value="Genomic_DNA"/>
</dbReference>
<keyword evidence="3" id="KW-1185">Reference proteome</keyword>
<evidence type="ECO:0000256" key="1">
    <source>
        <dbReference type="SAM" id="MobiDB-lite"/>
    </source>
</evidence>